<keyword evidence="1" id="KW-0812">Transmembrane</keyword>
<organism evidence="2 3">
    <name type="scientific">Natrarchaeobaculum sulfurireducens</name>
    <dbReference type="NCBI Taxonomy" id="2044521"/>
    <lineage>
        <taxon>Archaea</taxon>
        <taxon>Methanobacteriati</taxon>
        <taxon>Methanobacteriota</taxon>
        <taxon>Stenosarchaea group</taxon>
        <taxon>Halobacteria</taxon>
        <taxon>Halobacteriales</taxon>
        <taxon>Natrialbaceae</taxon>
        <taxon>Natrarchaeobaculum</taxon>
    </lineage>
</organism>
<feature type="transmembrane region" description="Helical" evidence="1">
    <location>
        <begin position="58"/>
        <end position="82"/>
    </location>
</feature>
<evidence type="ECO:0000313" key="3">
    <source>
        <dbReference type="Proteomes" id="UP000258707"/>
    </source>
</evidence>
<dbReference type="AlphaFoldDB" id="A0A346PEA4"/>
<gene>
    <name evidence="2" type="ORF">AArc1_1516</name>
</gene>
<keyword evidence="1" id="KW-0472">Membrane</keyword>
<protein>
    <submittedName>
        <fullName evidence="2">Uncharacterized protein</fullName>
    </submittedName>
</protein>
<dbReference type="Proteomes" id="UP000258707">
    <property type="component" value="Chromosome"/>
</dbReference>
<feature type="transmembrane region" description="Helical" evidence="1">
    <location>
        <begin position="12"/>
        <end position="38"/>
    </location>
</feature>
<keyword evidence="1" id="KW-1133">Transmembrane helix</keyword>
<sequence length="95" mass="10412">MLPNSTRGRLRWALSESVVVAGILFAWIVVALVVTVAFRVLTLPFRLLDVPLPLSEVLLSVSVLGNAILVVTLVTSLLYVLVRAGTLIVDYRREP</sequence>
<dbReference type="GeneID" id="37638317"/>
<name>A0A346PEA4_9EURY</name>
<evidence type="ECO:0000256" key="1">
    <source>
        <dbReference type="SAM" id="Phobius"/>
    </source>
</evidence>
<evidence type="ECO:0000313" key="2">
    <source>
        <dbReference type="EMBL" id="AXR77849.1"/>
    </source>
</evidence>
<reference evidence="3" key="1">
    <citation type="submission" date="2017-10" db="EMBL/GenBank/DDBJ databases">
        <title>Phenotypic and genomic properties of facultatively anaerobic sulfur-reducing natronoarchaea from hypersaline soda lakes.</title>
        <authorList>
            <person name="Sorokin D.Y."/>
            <person name="Kublanov I.V."/>
            <person name="Roman P."/>
            <person name="Sinninghe Damste J.S."/>
            <person name="Golyshin P.N."/>
            <person name="Rojo D."/>
            <person name="Ciordia S."/>
            <person name="Mena Md.C."/>
            <person name="Ferrer M."/>
            <person name="Messina E."/>
            <person name="Smedile F."/>
            <person name="La Spada G."/>
            <person name="La Cono V."/>
            <person name="Yakimov M.M."/>
        </authorList>
    </citation>
    <scope>NUCLEOTIDE SEQUENCE [LARGE SCALE GENOMIC DNA]</scope>
    <source>
        <strain evidence="3">AArc1</strain>
    </source>
</reference>
<proteinExistence type="predicted"/>
<dbReference type="EMBL" id="CP024047">
    <property type="protein sequence ID" value="AXR77849.1"/>
    <property type="molecule type" value="Genomic_DNA"/>
</dbReference>
<dbReference type="KEGG" id="nan:AArc1_1516"/>
<dbReference type="RefSeq" id="WP_117363968.1">
    <property type="nucleotide sequence ID" value="NZ_CP024047.1"/>
</dbReference>
<accession>A0A346PEA4</accession>